<name>A0A0S4INN5_BODSA</name>
<evidence type="ECO:0000313" key="2">
    <source>
        <dbReference type="EMBL" id="CUE91271.1"/>
    </source>
</evidence>
<accession>A0A0S4INN5</accession>
<protein>
    <recommendedName>
        <fullName evidence="4">Membrane-associated protein</fullName>
    </recommendedName>
</protein>
<dbReference type="AlphaFoldDB" id="A0A0S4INN5"/>
<dbReference type="Proteomes" id="UP000051952">
    <property type="component" value="Unassembled WGS sequence"/>
</dbReference>
<feature type="signal peptide" evidence="1">
    <location>
        <begin position="1"/>
        <end position="22"/>
    </location>
</feature>
<gene>
    <name evidence="2" type="ORF">BSAL_57345</name>
</gene>
<organism evidence="2 3">
    <name type="scientific">Bodo saltans</name>
    <name type="common">Flagellated protozoan</name>
    <dbReference type="NCBI Taxonomy" id="75058"/>
    <lineage>
        <taxon>Eukaryota</taxon>
        <taxon>Discoba</taxon>
        <taxon>Euglenozoa</taxon>
        <taxon>Kinetoplastea</taxon>
        <taxon>Metakinetoplastina</taxon>
        <taxon>Eubodonida</taxon>
        <taxon>Bodonidae</taxon>
        <taxon>Bodo</taxon>
    </lineage>
</organism>
<feature type="chain" id="PRO_5006621485" description="Membrane-associated protein" evidence="1">
    <location>
        <begin position="23"/>
        <end position="425"/>
    </location>
</feature>
<evidence type="ECO:0000313" key="3">
    <source>
        <dbReference type="Proteomes" id="UP000051952"/>
    </source>
</evidence>
<dbReference type="EMBL" id="CYKH01000211">
    <property type="protein sequence ID" value="CUE91271.1"/>
    <property type="molecule type" value="Genomic_DNA"/>
</dbReference>
<proteinExistence type="predicted"/>
<evidence type="ECO:0000256" key="1">
    <source>
        <dbReference type="SAM" id="SignalP"/>
    </source>
</evidence>
<sequence>MVSIPRLVKLTAIVVMITTTSAEAYSHREGAALGLFTHNVPKNCSATRKCHATHCDCVGGFFLRDSAHPLCSLTDNGNITAATFDRCTSRLVDCILFSALNAHSDPEVLCQRWGDKLVSLYQNTTDELFEVCKADVNYSLVSSTSSLLLADTVNFTLICSFANIKLAEPATSNPPKFDVCMPTDRTYFADFVPVSQCSGAGACVAAYCSCISGVWNAPTLVCDFPSALPTTSKWSSCLRSVTNCLTLAALDVYVPKASRPDPKSDTRILAWRGLSLWWRISQHTQTLLTNATQIYSGHAIAAHVSRFIGSLSLTFLMFATLRILTAVPQLSRRTLFNSGVRISPGCPSIFLPFPHTVPCCPQKRYRVSLLFFSFHENSLRFWCIPEQMRVSSLCCRLPRPLLPPFSHSFLLKKEERNTGTRLCHH</sequence>
<dbReference type="VEuPathDB" id="TriTrypDB:BSAL_57345"/>
<reference evidence="3" key="1">
    <citation type="submission" date="2015-09" db="EMBL/GenBank/DDBJ databases">
        <authorList>
            <consortium name="Pathogen Informatics"/>
        </authorList>
    </citation>
    <scope>NUCLEOTIDE SEQUENCE [LARGE SCALE GENOMIC DNA]</scope>
    <source>
        <strain evidence="3">Lake Konstanz</strain>
    </source>
</reference>
<keyword evidence="1" id="KW-0732">Signal</keyword>
<evidence type="ECO:0008006" key="4">
    <source>
        <dbReference type="Google" id="ProtNLM"/>
    </source>
</evidence>
<keyword evidence="3" id="KW-1185">Reference proteome</keyword>